<evidence type="ECO:0000256" key="2">
    <source>
        <dbReference type="ARBA" id="ARBA00022692"/>
    </source>
</evidence>
<dbReference type="Proteomes" id="UP000789706">
    <property type="component" value="Unassembled WGS sequence"/>
</dbReference>
<protein>
    <submittedName>
        <fullName evidence="7">9530_t:CDS:1</fullName>
    </submittedName>
</protein>
<evidence type="ECO:0000259" key="6">
    <source>
        <dbReference type="PROSITE" id="PS51380"/>
    </source>
</evidence>
<dbReference type="AlphaFoldDB" id="A0A9N9GYF3"/>
<dbReference type="PROSITE" id="PS51380">
    <property type="entry name" value="EXS"/>
    <property type="match status" value="1"/>
</dbReference>
<evidence type="ECO:0000256" key="5">
    <source>
        <dbReference type="SAM" id="Phobius"/>
    </source>
</evidence>
<dbReference type="EMBL" id="CAJVPK010004701">
    <property type="protein sequence ID" value="CAG8638909.1"/>
    <property type="molecule type" value="Genomic_DNA"/>
</dbReference>
<feature type="transmembrane region" description="Helical" evidence="5">
    <location>
        <begin position="20"/>
        <end position="41"/>
    </location>
</feature>
<dbReference type="InterPro" id="IPR004342">
    <property type="entry name" value="EXS_C"/>
</dbReference>
<keyword evidence="4 5" id="KW-0472">Membrane</keyword>
<dbReference type="PANTHER" id="PTHR10783:SF46">
    <property type="entry name" value="PROTEIN ERD1 HOMOLOG 2"/>
    <property type="match status" value="1"/>
</dbReference>
<feature type="non-terminal residue" evidence="7">
    <location>
        <position position="257"/>
    </location>
</feature>
<accession>A0A9N9GYF3</accession>
<proteinExistence type="predicted"/>
<evidence type="ECO:0000313" key="7">
    <source>
        <dbReference type="EMBL" id="CAG8638909.1"/>
    </source>
</evidence>
<evidence type="ECO:0000256" key="3">
    <source>
        <dbReference type="ARBA" id="ARBA00022989"/>
    </source>
</evidence>
<comment type="subcellular location">
    <subcellularLocation>
        <location evidence="1">Membrane</location>
        <topology evidence="1">Multi-pass membrane protein</topology>
    </subcellularLocation>
</comment>
<gene>
    <name evidence="7" type="ORF">DEBURN_LOCUS11086</name>
</gene>
<dbReference type="OrthoDB" id="2159384at2759"/>
<comment type="caution">
    <text evidence="7">The sequence shown here is derived from an EMBL/GenBank/DDBJ whole genome shotgun (WGS) entry which is preliminary data.</text>
</comment>
<feature type="transmembrane region" description="Helical" evidence="5">
    <location>
        <begin position="134"/>
        <end position="153"/>
    </location>
</feature>
<keyword evidence="8" id="KW-1185">Reference proteome</keyword>
<evidence type="ECO:0000256" key="1">
    <source>
        <dbReference type="ARBA" id="ARBA00004141"/>
    </source>
</evidence>
<organism evidence="7 8">
    <name type="scientific">Diversispora eburnea</name>
    <dbReference type="NCBI Taxonomy" id="1213867"/>
    <lineage>
        <taxon>Eukaryota</taxon>
        <taxon>Fungi</taxon>
        <taxon>Fungi incertae sedis</taxon>
        <taxon>Mucoromycota</taxon>
        <taxon>Glomeromycotina</taxon>
        <taxon>Glomeromycetes</taxon>
        <taxon>Diversisporales</taxon>
        <taxon>Diversisporaceae</taxon>
        <taxon>Diversispora</taxon>
    </lineage>
</organism>
<reference evidence="7" key="1">
    <citation type="submission" date="2021-06" db="EMBL/GenBank/DDBJ databases">
        <authorList>
            <person name="Kallberg Y."/>
            <person name="Tangrot J."/>
            <person name="Rosling A."/>
        </authorList>
    </citation>
    <scope>NUCLEOTIDE SEQUENCE</scope>
    <source>
        <strain evidence="7">AZ414A</strain>
    </source>
</reference>
<dbReference type="GO" id="GO:0005737">
    <property type="term" value="C:cytoplasm"/>
    <property type="evidence" value="ECO:0007669"/>
    <property type="project" value="TreeGrafter"/>
</dbReference>
<name>A0A9N9GYF3_9GLOM</name>
<evidence type="ECO:0000256" key="4">
    <source>
        <dbReference type="ARBA" id="ARBA00023136"/>
    </source>
</evidence>
<feature type="transmembrane region" description="Helical" evidence="5">
    <location>
        <begin position="165"/>
        <end position="189"/>
    </location>
</feature>
<dbReference type="GO" id="GO:0016020">
    <property type="term" value="C:membrane"/>
    <property type="evidence" value="ECO:0007669"/>
    <property type="project" value="UniProtKB-SubCell"/>
</dbReference>
<keyword evidence="2 5" id="KW-0812">Transmembrane</keyword>
<keyword evidence="3 5" id="KW-1133">Transmembrane helix</keyword>
<feature type="domain" description="EXS" evidence="6">
    <location>
        <begin position="96"/>
        <end position="257"/>
    </location>
</feature>
<evidence type="ECO:0000313" key="8">
    <source>
        <dbReference type="Proteomes" id="UP000789706"/>
    </source>
</evidence>
<sequence length="257" mass="30352">MSTIEWDFSNTLPLPYRVLIVSVIGVWAWGLNLQILSSQFIDVNFLLSSPQEKKYIPAHRPVYTLALILTDIMTSFAKVWGDLYVTGCILLFFDINQEGISRNRCYGDVIAPLFTRFKQCIICYFTSKNTSRNHLFNALKYASAFPVILFSVMQKWYKEEEETTFFINSSTLIFKLWIISVAINSFYSFYWDVAKDWKLEFFNSITTKYYFIPKGGVFLMECLEVVRRWLWLFFRMESEFIENFDKKNYGLINNAKT</sequence>
<dbReference type="PANTHER" id="PTHR10783">
    <property type="entry name" value="XENOTROPIC AND POLYTROPIC RETROVIRUS RECEPTOR 1-RELATED"/>
    <property type="match status" value="1"/>
</dbReference>
<dbReference type="Pfam" id="PF03124">
    <property type="entry name" value="EXS"/>
    <property type="match status" value="2"/>
</dbReference>